<name>A0ABX4LSM1_9BACT</name>
<protein>
    <submittedName>
        <fullName evidence="2">Uncharacterized protein</fullName>
    </submittedName>
</protein>
<dbReference type="Proteomes" id="UP000221384">
    <property type="component" value="Unassembled WGS sequence"/>
</dbReference>
<accession>A0ABX4LSM1</accession>
<feature type="transmembrane region" description="Helical" evidence="1">
    <location>
        <begin position="82"/>
        <end position="98"/>
    </location>
</feature>
<keyword evidence="1" id="KW-0812">Transmembrane</keyword>
<organism evidence="2 3">
    <name type="scientific">Malaciobacter canalis</name>
    <dbReference type="NCBI Taxonomy" id="1912871"/>
    <lineage>
        <taxon>Bacteria</taxon>
        <taxon>Pseudomonadati</taxon>
        <taxon>Campylobacterota</taxon>
        <taxon>Epsilonproteobacteria</taxon>
        <taxon>Campylobacterales</taxon>
        <taxon>Arcobacteraceae</taxon>
        <taxon>Malaciobacter</taxon>
    </lineage>
</organism>
<reference evidence="2 3" key="1">
    <citation type="submission" date="2017-09" db="EMBL/GenBank/DDBJ databases">
        <authorList>
            <person name="Perez-Cataluna A."/>
            <person name="Figueras M.J."/>
            <person name="Salas-Masso N."/>
        </authorList>
    </citation>
    <scope>NUCLEOTIDE SEQUENCE [LARGE SCALE GENOMIC DNA]</scope>
    <source>
        <strain evidence="2 3">F138-33</strain>
    </source>
</reference>
<feature type="transmembrane region" description="Helical" evidence="1">
    <location>
        <begin position="56"/>
        <end position="77"/>
    </location>
</feature>
<keyword evidence="3" id="KW-1185">Reference proteome</keyword>
<keyword evidence="1" id="KW-0472">Membrane</keyword>
<keyword evidence="1" id="KW-1133">Transmembrane helix</keyword>
<gene>
    <name evidence="2" type="ORF">CPG37_03900</name>
</gene>
<proteinExistence type="predicted"/>
<comment type="caution">
    <text evidence="2">The sequence shown here is derived from an EMBL/GenBank/DDBJ whole genome shotgun (WGS) entry which is preliminary data.</text>
</comment>
<feature type="transmembrane region" description="Helical" evidence="1">
    <location>
        <begin position="16"/>
        <end position="36"/>
    </location>
</feature>
<evidence type="ECO:0000313" key="2">
    <source>
        <dbReference type="EMBL" id="PHO10600.1"/>
    </source>
</evidence>
<dbReference type="RefSeq" id="WP_099333887.1">
    <property type="nucleotide sequence ID" value="NZ_CP042812.1"/>
</dbReference>
<evidence type="ECO:0000313" key="3">
    <source>
        <dbReference type="Proteomes" id="UP000221384"/>
    </source>
</evidence>
<sequence>MIFKIHGISSNHSQSWITAFLCILIVGLISSLYDYSLFTEHNVIIDKIALNMNYKYYIFLLGTFIILSVSFFIAAVVKVNRAVYVFIVSSLLPIYLYTTHDIKFVLFTNTVNPFTVMTSGDTLDVIQLLFKIIIAFLIYQFIISIRQNTRRK</sequence>
<dbReference type="EMBL" id="NWVW01000003">
    <property type="protein sequence ID" value="PHO10600.1"/>
    <property type="molecule type" value="Genomic_DNA"/>
</dbReference>
<feature type="transmembrane region" description="Helical" evidence="1">
    <location>
        <begin position="125"/>
        <end position="145"/>
    </location>
</feature>
<evidence type="ECO:0000256" key="1">
    <source>
        <dbReference type="SAM" id="Phobius"/>
    </source>
</evidence>